<proteinExistence type="predicted"/>
<name>A0A5J5BUW4_9ASTE</name>
<protein>
    <recommendedName>
        <fullName evidence="4">Secreted protein</fullName>
    </recommendedName>
</protein>
<organism evidence="2 3">
    <name type="scientific">Nyssa sinensis</name>
    <dbReference type="NCBI Taxonomy" id="561372"/>
    <lineage>
        <taxon>Eukaryota</taxon>
        <taxon>Viridiplantae</taxon>
        <taxon>Streptophyta</taxon>
        <taxon>Embryophyta</taxon>
        <taxon>Tracheophyta</taxon>
        <taxon>Spermatophyta</taxon>
        <taxon>Magnoliopsida</taxon>
        <taxon>eudicotyledons</taxon>
        <taxon>Gunneridae</taxon>
        <taxon>Pentapetalae</taxon>
        <taxon>asterids</taxon>
        <taxon>Cornales</taxon>
        <taxon>Nyssaceae</taxon>
        <taxon>Nyssa</taxon>
    </lineage>
</organism>
<evidence type="ECO:0008006" key="4">
    <source>
        <dbReference type="Google" id="ProtNLM"/>
    </source>
</evidence>
<gene>
    <name evidence="2" type="ORF">F0562_003241</name>
</gene>
<evidence type="ECO:0000256" key="1">
    <source>
        <dbReference type="SAM" id="SignalP"/>
    </source>
</evidence>
<evidence type="ECO:0000313" key="2">
    <source>
        <dbReference type="EMBL" id="KAA8546835.1"/>
    </source>
</evidence>
<dbReference type="EMBL" id="CM018032">
    <property type="protein sequence ID" value="KAA8546835.1"/>
    <property type="molecule type" value="Genomic_DNA"/>
</dbReference>
<keyword evidence="3" id="KW-1185">Reference proteome</keyword>
<accession>A0A5J5BUW4</accession>
<dbReference type="Proteomes" id="UP000325577">
    <property type="component" value="Linkage Group LG1"/>
</dbReference>
<keyword evidence="1" id="KW-0732">Signal</keyword>
<feature type="chain" id="PRO_5023878339" description="Secreted protein" evidence="1">
    <location>
        <begin position="24"/>
        <end position="85"/>
    </location>
</feature>
<sequence>MGRVNHLWFHLFIVFSVATIVPSADDCVYTVYVRTGSILKGGTDGLDHQPHSVRRQWLGNPDSESQVVGWANGPELLREGQSGHL</sequence>
<feature type="signal peptide" evidence="1">
    <location>
        <begin position="1"/>
        <end position="23"/>
    </location>
</feature>
<reference evidence="2 3" key="1">
    <citation type="submission" date="2019-09" db="EMBL/GenBank/DDBJ databases">
        <title>A chromosome-level genome assembly of the Chinese tupelo Nyssa sinensis.</title>
        <authorList>
            <person name="Yang X."/>
            <person name="Kang M."/>
            <person name="Yang Y."/>
            <person name="Xiong H."/>
            <person name="Wang M."/>
            <person name="Zhang Z."/>
            <person name="Wang Z."/>
            <person name="Wu H."/>
            <person name="Ma T."/>
            <person name="Liu J."/>
            <person name="Xi Z."/>
        </authorList>
    </citation>
    <scope>NUCLEOTIDE SEQUENCE [LARGE SCALE GENOMIC DNA]</scope>
    <source>
        <strain evidence="2">J267</strain>
        <tissue evidence="2">Leaf</tissue>
    </source>
</reference>
<evidence type="ECO:0000313" key="3">
    <source>
        <dbReference type="Proteomes" id="UP000325577"/>
    </source>
</evidence>
<dbReference type="AlphaFoldDB" id="A0A5J5BUW4"/>